<dbReference type="EMBL" id="LWMT01000236">
    <property type="protein sequence ID" value="KZX12060.1"/>
    <property type="molecule type" value="Genomic_DNA"/>
</dbReference>
<reference evidence="1 2" key="1">
    <citation type="submission" date="2016-04" db="EMBL/GenBank/DDBJ databases">
        <title>Genome sequence of Methanobrevibacter filiformis DSM 11501.</title>
        <authorList>
            <person name="Poehlein A."/>
            <person name="Seedorf H."/>
            <person name="Daniel R."/>
        </authorList>
    </citation>
    <scope>NUCLEOTIDE SEQUENCE [LARGE SCALE GENOMIC DNA]</scope>
    <source>
        <strain evidence="1 2">DSM 11501</strain>
    </source>
</reference>
<dbReference type="NCBIfam" id="TIGR03275">
    <property type="entry name" value="methan_mark_8"/>
    <property type="match status" value="1"/>
</dbReference>
<organism evidence="1 2">
    <name type="scientific">Methanobrevibacter filiformis</name>
    <dbReference type="NCBI Taxonomy" id="55758"/>
    <lineage>
        <taxon>Archaea</taxon>
        <taxon>Methanobacteriati</taxon>
        <taxon>Methanobacteriota</taxon>
        <taxon>Methanomada group</taxon>
        <taxon>Methanobacteria</taxon>
        <taxon>Methanobacteriales</taxon>
        <taxon>Methanobacteriaceae</taxon>
        <taxon>Methanobrevibacter</taxon>
    </lineage>
</organism>
<dbReference type="InterPro" id="IPR009181">
    <property type="entry name" value="Methan_mark_8"/>
</dbReference>
<dbReference type="AlphaFoldDB" id="A0A162FM61"/>
<proteinExistence type="predicted"/>
<protein>
    <recommendedName>
        <fullName evidence="3">Methanogenesis marker protein 8</fullName>
    </recommendedName>
</protein>
<evidence type="ECO:0008006" key="3">
    <source>
        <dbReference type="Google" id="ProtNLM"/>
    </source>
</evidence>
<dbReference type="STRING" id="55758.MBFIL_12430"/>
<sequence length="279" mass="30971">MIIMDEHIIEAMGKTKVVIKDGKVVEVGEPKINYCPLFHKRRGVEQIDKKAVKENMEYRMEKFGMCTPNREIEMNDFLSFGISEIISTLLEEKIIDCSIMVCDGAGTVIVNDPNKAQGIGGRVSGYVKTSPILEVIEKIKPENILDPENATINQLEGAKIAIKKGFKNIVVTITNSDDAKELRKLEKESENINIYLFSVHSTGVNLDESKELIKHCDVLTGCASKTIRQNGDEKALIKVGESIPIFGTTEIGKKFIEKRLEKIGGKAAKKDPKLPSPLI</sequence>
<name>A0A162FM61_9EURY</name>
<keyword evidence="2" id="KW-1185">Reference proteome</keyword>
<comment type="caution">
    <text evidence="1">The sequence shown here is derived from an EMBL/GenBank/DDBJ whole genome shotgun (WGS) entry which is preliminary data.</text>
</comment>
<dbReference type="PIRSF" id="PIRSF004929">
    <property type="entry name" value="UCP004929"/>
    <property type="match status" value="1"/>
</dbReference>
<dbReference type="PATRIC" id="fig|55758.3.peg.1422"/>
<evidence type="ECO:0000313" key="1">
    <source>
        <dbReference type="EMBL" id="KZX12060.1"/>
    </source>
</evidence>
<dbReference type="Proteomes" id="UP000077066">
    <property type="component" value="Unassembled WGS sequence"/>
</dbReference>
<evidence type="ECO:0000313" key="2">
    <source>
        <dbReference type="Proteomes" id="UP000077066"/>
    </source>
</evidence>
<dbReference type="Pfam" id="PF09872">
    <property type="entry name" value="DUF2099"/>
    <property type="match status" value="1"/>
</dbReference>
<gene>
    <name evidence="1" type="ORF">MBFIL_12430</name>
</gene>
<accession>A0A162FM61</accession>